<evidence type="ECO:0000256" key="3">
    <source>
        <dbReference type="PROSITE-ProRule" id="PRU00023"/>
    </source>
</evidence>
<sequence>MGLPQQPVQPADDAAASSSVPTQAGDLPPAALELAGKLFDFARQGKTEELGQYISAGIPPNLTNHKGDTLLMLAAYHGHAETTKMLLDKGADPNVLNDRGQSPIAGAVFKGSDEVVKLLFERRADVYAGQPNAVDSAHMFRKEDYLTLFGVEQQ</sequence>
<keyword evidence="6" id="KW-1185">Reference proteome</keyword>
<evidence type="ECO:0000313" key="6">
    <source>
        <dbReference type="Proteomes" id="UP000027730"/>
    </source>
</evidence>
<dbReference type="OrthoDB" id="366390at2759"/>
<dbReference type="SUPFAM" id="SSF48403">
    <property type="entry name" value="Ankyrin repeat"/>
    <property type="match status" value="1"/>
</dbReference>
<dbReference type="HOGENOM" id="CLU_000134_34_2_1"/>
<dbReference type="PANTHER" id="PTHR24171">
    <property type="entry name" value="ANKYRIN REPEAT DOMAIN-CONTAINING PROTEIN 39-RELATED"/>
    <property type="match status" value="1"/>
</dbReference>
<reference evidence="5 6" key="1">
    <citation type="journal article" date="2014" name="BMC Genomics">
        <title>Genome sequencing of four Aureobasidium pullulans varieties: biotechnological potential, stress tolerance, and description of new species.</title>
        <authorList>
            <person name="Gostin Ar C."/>
            <person name="Ohm R.A."/>
            <person name="Kogej T."/>
            <person name="Sonjak S."/>
            <person name="Turk M."/>
            <person name="Zajc J."/>
            <person name="Zalar P."/>
            <person name="Grube M."/>
            <person name="Sun H."/>
            <person name="Han J."/>
            <person name="Sharma A."/>
            <person name="Chiniquy J."/>
            <person name="Ngan C.Y."/>
            <person name="Lipzen A."/>
            <person name="Barry K."/>
            <person name="Grigoriev I.V."/>
            <person name="Gunde-Cimerman N."/>
        </authorList>
    </citation>
    <scope>NUCLEOTIDE SEQUENCE [LARGE SCALE GENOMIC DNA]</scope>
    <source>
        <strain evidence="5 6">CBS 147.97</strain>
    </source>
</reference>
<evidence type="ECO:0000256" key="4">
    <source>
        <dbReference type="SAM" id="MobiDB-lite"/>
    </source>
</evidence>
<dbReference type="PROSITE" id="PS50088">
    <property type="entry name" value="ANK_REPEAT"/>
    <property type="match status" value="2"/>
</dbReference>
<organism evidence="5 6">
    <name type="scientific">Aureobasidium namibiae CBS 147.97</name>
    <dbReference type="NCBI Taxonomy" id="1043004"/>
    <lineage>
        <taxon>Eukaryota</taxon>
        <taxon>Fungi</taxon>
        <taxon>Dikarya</taxon>
        <taxon>Ascomycota</taxon>
        <taxon>Pezizomycotina</taxon>
        <taxon>Dothideomycetes</taxon>
        <taxon>Dothideomycetidae</taxon>
        <taxon>Dothideales</taxon>
        <taxon>Saccotheciaceae</taxon>
        <taxon>Aureobasidium</taxon>
    </lineage>
</organism>
<dbReference type="AlphaFoldDB" id="A0A074WXC1"/>
<proteinExistence type="predicted"/>
<evidence type="ECO:0000256" key="1">
    <source>
        <dbReference type="ARBA" id="ARBA00022737"/>
    </source>
</evidence>
<feature type="region of interest" description="Disordered" evidence="4">
    <location>
        <begin position="1"/>
        <end position="27"/>
    </location>
</feature>
<name>A0A074WXC1_9PEZI</name>
<keyword evidence="2 3" id="KW-0040">ANK repeat</keyword>
<dbReference type="EMBL" id="KL584702">
    <property type="protein sequence ID" value="KEQ77885.1"/>
    <property type="molecule type" value="Genomic_DNA"/>
</dbReference>
<keyword evidence="1" id="KW-0677">Repeat</keyword>
<feature type="repeat" description="ANK" evidence="3">
    <location>
        <begin position="66"/>
        <end position="98"/>
    </location>
</feature>
<dbReference type="Gene3D" id="1.25.40.20">
    <property type="entry name" value="Ankyrin repeat-containing domain"/>
    <property type="match status" value="1"/>
</dbReference>
<evidence type="ECO:0000313" key="5">
    <source>
        <dbReference type="EMBL" id="KEQ77885.1"/>
    </source>
</evidence>
<dbReference type="RefSeq" id="XP_013432415.1">
    <property type="nucleotide sequence ID" value="XM_013576961.1"/>
</dbReference>
<protein>
    <submittedName>
        <fullName evidence="5">Ankyrin</fullName>
    </submittedName>
</protein>
<dbReference type="Pfam" id="PF12796">
    <property type="entry name" value="Ank_2"/>
    <property type="match status" value="1"/>
</dbReference>
<gene>
    <name evidence="5" type="ORF">M436DRAFT_77750</name>
</gene>
<evidence type="ECO:0000256" key="2">
    <source>
        <dbReference type="ARBA" id="ARBA00023043"/>
    </source>
</evidence>
<dbReference type="Proteomes" id="UP000027730">
    <property type="component" value="Unassembled WGS sequence"/>
</dbReference>
<dbReference type="InterPro" id="IPR002110">
    <property type="entry name" value="Ankyrin_rpt"/>
</dbReference>
<dbReference type="InterPro" id="IPR036770">
    <property type="entry name" value="Ankyrin_rpt-contain_sf"/>
</dbReference>
<feature type="repeat" description="ANK" evidence="3">
    <location>
        <begin position="99"/>
        <end position="131"/>
    </location>
</feature>
<dbReference type="SMART" id="SM00248">
    <property type="entry name" value="ANK"/>
    <property type="match status" value="2"/>
</dbReference>
<dbReference type="GeneID" id="25416089"/>
<feature type="compositionally biased region" description="Low complexity" evidence="4">
    <location>
        <begin position="1"/>
        <end position="21"/>
    </location>
</feature>
<accession>A0A074WXC1</accession>
<dbReference type="STRING" id="1043004.A0A074WXC1"/>
<dbReference type="PROSITE" id="PS50297">
    <property type="entry name" value="ANK_REP_REGION"/>
    <property type="match status" value="2"/>
</dbReference>